<gene>
    <name evidence="4" type="ORF">ACFQ1G_07025</name>
</gene>
<accession>A0ABW3IET1</accession>
<dbReference type="EMBL" id="JBHTJP010000032">
    <property type="protein sequence ID" value="MFD0976538.1"/>
    <property type="molecule type" value="Genomic_DNA"/>
</dbReference>
<evidence type="ECO:0000256" key="2">
    <source>
        <dbReference type="SAM" id="SignalP"/>
    </source>
</evidence>
<keyword evidence="5" id="KW-1185">Reference proteome</keyword>
<organism evidence="4 5">
    <name type="scientific">Salinimicrobium gaetbulicola</name>
    <dbReference type="NCBI Taxonomy" id="999702"/>
    <lineage>
        <taxon>Bacteria</taxon>
        <taxon>Pseudomonadati</taxon>
        <taxon>Bacteroidota</taxon>
        <taxon>Flavobacteriia</taxon>
        <taxon>Flavobacteriales</taxon>
        <taxon>Flavobacteriaceae</taxon>
        <taxon>Salinimicrobium</taxon>
    </lineage>
</organism>
<sequence>MKTLLTTLLILTGITITSAQRFGYGITAGTNFTSGGQIKGNPINEGGELVYWNGTSQGQSKAGFHGGAFMEVNFGDFFVRPELVYTSIKSEFIFPNRTSTYSIEKFDVPLLFGYNVADVVGLYAGPVYTPMFKNSFDYKESTIVKEGGETYFYKGNSLQEPDIPVNLQLGIKSEFSGIGIDLRYEYNLSSPTPEKIDIWNQDIGRDPNGVNVATVEDARLSQLILSLSYDFSDLYSSSSDSRRRGKYSYSRRRRAR</sequence>
<feature type="domain" description="Outer membrane protein beta-barrel" evidence="3">
    <location>
        <begin position="19"/>
        <end position="190"/>
    </location>
</feature>
<keyword evidence="2" id="KW-0732">Signal</keyword>
<comment type="caution">
    <text evidence="4">The sequence shown here is derived from an EMBL/GenBank/DDBJ whole genome shotgun (WGS) entry which is preliminary data.</text>
</comment>
<evidence type="ECO:0000313" key="5">
    <source>
        <dbReference type="Proteomes" id="UP001597100"/>
    </source>
</evidence>
<feature type="chain" id="PRO_5046243437" evidence="2">
    <location>
        <begin position="20"/>
        <end position="256"/>
    </location>
</feature>
<name>A0ABW3IET1_9FLAO</name>
<reference evidence="5" key="1">
    <citation type="journal article" date="2019" name="Int. J. Syst. Evol. Microbiol.">
        <title>The Global Catalogue of Microorganisms (GCM) 10K type strain sequencing project: providing services to taxonomists for standard genome sequencing and annotation.</title>
        <authorList>
            <consortium name="The Broad Institute Genomics Platform"/>
            <consortium name="The Broad Institute Genome Sequencing Center for Infectious Disease"/>
            <person name="Wu L."/>
            <person name="Ma J."/>
        </authorList>
    </citation>
    <scope>NUCLEOTIDE SEQUENCE [LARGE SCALE GENOMIC DNA]</scope>
    <source>
        <strain evidence="5">CCUG 60898</strain>
    </source>
</reference>
<dbReference type="Proteomes" id="UP001597100">
    <property type="component" value="Unassembled WGS sequence"/>
</dbReference>
<feature type="region of interest" description="Disordered" evidence="1">
    <location>
        <begin position="235"/>
        <end position="256"/>
    </location>
</feature>
<evidence type="ECO:0000256" key="1">
    <source>
        <dbReference type="SAM" id="MobiDB-lite"/>
    </source>
</evidence>
<proteinExistence type="predicted"/>
<dbReference type="Pfam" id="PF13568">
    <property type="entry name" value="OMP_b-brl_2"/>
    <property type="match status" value="1"/>
</dbReference>
<dbReference type="RefSeq" id="WP_380737957.1">
    <property type="nucleotide sequence ID" value="NZ_JBHTJP010000032.1"/>
</dbReference>
<protein>
    <submittedName>
        <fullName evidence="4">Outer membrane beta-barrel protein</fullName>
    </submittedName>
</protein>
<feature type="compositionally biased region" description="Basic residues" evidence="1">
    <location>
        <begin position="243"/>
        <end position="256"/>
    </location>
</feature>
<dbReference type="InterPro" id="IPR025665">
    <property type="entry name" value="Beta-barrel_OMP_2"/>
</dbReference>
<evidence type="ECO:0000259" key="3">
    <source>
        <dbReference type="Pfam" id="PF13568"/>
    </source>
</evidence>
<evidence type="ECO:0000313" key="4">
    <source>
        <dbReference type="EMBL" id="MFD0976538.1"/>
    </source>
</evidence>
<feature type="signal peptide" evidence="2">
    <location>
        <begin position="1"/>
        <end position="19"/>
    </location>
</feature>